<feature type="domain" description="Ferrous iron transporter FeoA-like" evidence="2">
    <location>
        <begin position="20"/>
        <end position="88"/>
    </location>
</feature>
<dbReference type="InterPro" id="IPR038157">
    <property type="entry name" value="FeoA_core_dom"/>
</dbReference>
<dbReference type="EMBL" id="CP066776">
    <property type="protein sequence ID" value="QQL45908.1"/>
    <property type="molecule type" value="Genomic_DNA"/>
</dbReference>
<dbReference type="Pfam" id="PF04023">
    <property type="entry name" value="FeoA"/>
    <property type="match status" value="1"/>
</dbReference>
<dbReference type="RefSeq" id="WP_164365583.1">
    <property type="nucleotide sequence ID" value="NZ_CP066776.1"/>
</dbReference>
<dbReference type="SUPFAM" id="SSF50037">
    <property type="entry name" value="C-terminal domain of transcriptional repressors"/>
    <property type="match status" value="1"/>
</dbReference>
<keyword evidence="1" id="KW-0408">Iron</keyword>
<gene>
    <name evidence="3" type="ORF">G3M56_004825</name>
</gene>
<evidence type="ECO:0000256" key="1">
    <source>
        <dbReference type="ARBA" id="ARBA00023004"/>
    </source>
</evidence>
<dbReference type="InterPro" id="IPR007167">
    <property type="entry name" value="Fe-transptr_FeoA-like"/>
</dbReference>
<keyword evidence="4" id="KW-1185">Reference proteome</keyword>
<dbReference type="GO" id="GO:0046914">
    <property type="term" value="F:transition metal ion binding"/>
    <property type="evidence" value="ECO:0007669"/>
    <property type="project" value="InterPro"/>
</dbReference>
<dbReference type="KEGG" id="soa:G3M56_004825"/>
<dbReference type="SMART" id="SM00899">
    <property type="entry name" value="FeoA"/>
    <property type="match status" value="1"/>
</dbReference>
<dbReference type="InterPro" id="IPR008988">
    <property type="entry name" value="Transcriptional_repressor_C"/>
</dbReference>
<dbReference type="Gene3D" id="2.30.30.90">
    <property type="match status" value="1"/>
</dbReference>
<evidence type="ECO:0000313" key="4">
    <source>
        <dbReference type="Proteomes" id="UP000475117"/>
    </source>
</evidence>
<sequence length="88" mass="9460">MRFSLIRRSHVKAGKSVGEQTLFGASVGCDFQVVALKGCEATCHRLREMGFCEQARVRKITNGGNTVCTVCGSRVALSKKLAESIVVA</sequence>
<reference evidence="3 4" key="1">
    <citation type="submission" date="2020-12" db="EMBL/GenBank/DDBJ databases">
        <title>Sulforoseuscoccus oceanibium gen. nov., sp. nov., a representative of the phylum Verrucomicrobia with special cytoplasmic membrane, and proposal of Sulforoseuscoccusaceae fam. nov.</title>
        <authorList>
            <person name="Xi F."/>
        </authorList>
    </citation>
    <scope>NUCLEOTIDE SEQUENCE [LARGE SCALE GENOMIC DNA]</scope>
    <source>
        <strain evidence="3 4">T37</strain>
    </source>
</reference>
<accession>A0A6B3LFD1</accession>
<evidence type="ECO:0000313" key="3">
    <source>
        <dbReference type="EMBL" id="QQL45908.1"/>
    </source>
</evidence>
<name>A0A6B3LFD1_9BACT</name>
<organism evidence="3 4">
    <name type="scientific">Sulfuriroseicoccus oceanibius</name>
    <dbReference type="NCBI Taxonomy" id="2707525"/>
    <lineage>
        <taxon>Bacteria</taxon>
        <taxon>Pseudomonadati</taxon>
        <taxon>Verrucomicrobiota</taxon>
        <taxon>Verrucomicrobiia</taxon>
        <taxon>Verrucomicrobiales</taxon>
        <taxon>Verrucomicrobiaceae</taxon>
        <taxon>Sulfuriroseicoccus</taxon>
    </lineage>
</organism>
<proteinExistence type="predicted"/>
<evidence type="ECO:0000259" key="2">
    <source>
        <dbReference type="SMART" id="SM00899"/>
    </source>
</evidence>
<dbReference type="Proteomes" id="UP000475117">
    <property type="component" value="Chromosome"/>
</dbReference>
<dbReference type="AlphaFoldDB" id="A0A6B3LFD1"/>
<protein>
    <submittedName>
        <fullName evidence="3">Ferrous iron transport protein A</fullName>
    </submittedName>
</protein>